<dbReference type="EMBL" id="BPLR01019701">
    <property type="protein sequence ID" value="GIX70852.1"/>
    <property type="molecule type" value="Genomic_DNA"/>
</dbReference>
<reference evidence="2 3" key="1">
    <citation type="submission" date="2021-06" db="EMBL/GenBank/DDBJ databases">
        <title>Caerostris extrusa draft genome.</title>
        <authorList>
            <person name="Kono N."/>
            <person name="Arakawa K."/>
        </authorList>
    </citation>
    <scope>NUCLEOTIDE SEQUENCE [LARGE SCALE GENOMIC DNA]</scope>
</reference>
<feature type="region of interest" description="Disordered" evidence="1">
    <location>
        <begin position="141"/>
        <end position="167"/>
    </location>
</feature>
<protein>
    <submittedName>
        <fullName evidence="2">Uncharacterized protein</fullName>
    </submittedName>
</protein>
<gene>
    <name evidence="2" type="ORF">CEXT_297241</name>
</gene>
<keyword evidence="3" id="KW-1185">Reference proteome</keyword>
<name>A0AAV4MEH8_CAEEX</name>
<proteinExistence type="predicted"/>
<comment type="caution">
    <text evidence="2">The sequence shown here is derived from an EMBL/GenBank/DDBJ whole genome shotgun (WGS) entry which is preliminary data.</text>
</comment>
<evidence type="ECO:0000256" key="1">
    <source>
        <dbReference type="SAM" id="MobiDB-lite"/>
    </source>
</evidence>
<accession>A0AAV4MEH8</accession>
<feature type="compositionally biased region" description="Basic and acidic residues" evidence="1">
    <location>
        <begin position="157"/>
        <end position="167"/>
    </location>
</feature>
<evidence type="ECO:0000313" key="2">
    <source>
        <dbReference type="EMBL" id="GIX70852.1"/>
    </source>
</evidence>
<organism evidence="2 3">
    <name type="scientific">Caerostris extrusa</name>
    <name type="common">Bark spider</name>
    <name type="synonym">Caerostris bankana</name>
    <dbReference type="NCBI Taxonomy" id="172846"/>
    <lineage>
        <taxon>Eukaryota</taxon>
        <taxon>Metazoa</taxon>
        <taxon>Ecdysozoa</taxon>
        <taxon>Arthropoda</taxon>
        <taxon>Chelicerata</taxon>
        <taxon>Arachnida</taxon>
        <taxon>Araneae</taxon>
        <taxon>Araneomorphae</taxon>
        <taxon>Entelegynae</taxon>
        <taxon>Araneoidea</taxon>
        <taxon>Araneidae</taxon>
        <taxon>Caerostris</taxon>
    </lineage>
</organism>
<evidence type="ECO:0000313" key="3">
    <source>
        <dbReference type="Proteomes" id="UP001054945"/>
    </source>
</evidence>
<dbReference type="AlphaFoldDB" id="A0AAV4MEH8"/>
<dbReference type="Proteomes" id="UP001054945">
    <property type="component" value="Unassembled WGS sequence"/>
</dbReference>
<sequence>MRKQLKVFNLCLHTKPFNFGNYAQSSIVFSFLFILHSHEVELGSLSKCWFDRNLIQHQTAVRPTCYISHVRAKGDSKHPVKHSFIRSDLLLPRRPSHSEDTTPCCLKTDGGADSGGRRRGGAKVRRCVTSANQSEAVSILAAGGGGRKNRNANGVRQAREKRLTGLG</sequence>